<accession>A0AA36ARE9</accession>
<sequence>MPTRLRSRVVKLVNVKLSEDNFDVGDKGILMPCEKYYKFEKEIAEISYDVKSFLLPEIPSSETEVEELEKLETRFCCCY</sequence>
<protein>
    <submittedName>
        <fullName evidence="1">Uncharacterized protein</fullName>
    </submittedName>
</protein>
<name>A0AA36ARE9_OCTVU</name>
<gene>
    <name evidence="1" type="ORF">OCTVUL_1B001916</name>
</gene>
<reference evidence="1" key="1">
    <citation type="submission" date="2023-08" db="EMBL/GenBank/DDBJ databases">
        <authorList>
            <person name="Alioto T."/>
            <person name="Alioto T."/>
            <person name="Gomez Garrido J."/>
        </authorList>
    </citation>
    <scope>NUCLEOTIDE SEQUENCE</scope>
</reference>
<proteinExistence type="predicted"/>
<dbReference type="Proteomes" id="UP001162480">
    <property type="component" value="Chromosome 4"/>
</dbReference>
<organism evidence="1 2">
    <name type="scientific">Octopus vulgaris</name>
    <name type="common">Common octopus</name>
    <dbReference type="NCBI Taxonomy" id="6645"/>
    <lineage>
        <taxon>Eukaryota</taxon>
        <taxon>Metazoa</taxon>
        <taxon>Spiralia</taxon>
        <taxon>Lophotrochozoa</taxon>
        <taxon>Mollusca</taxon>
        <taxon>Cephalopoda</taxon>
        <taxon>Coleoidea</taxon>
        <taxon>Octopodiformes</taxon>
        <taxon>Octopoda</taxon>
        <taxon>Incirrata</taxon>
        <taxon>Octopodidae</taxon>
        <taxon>Octopus</taxon>
    </lineage>
</organism>
<dbReference type="EMBL" id="OX597817">
    <property type="protein sequence ID" value="CAI9720931.1"/>
    <property type="molecule type" value="Genomic_DNA"/>
</dbReference>
<keyword evidence="2" id="KW-1185">Reference proteome</keyword>
<dbReference type="AlphaFoldDB" id="A0AA36ARE9"/>
<evidence type="ECO:0000313" key="2">
    <source>
        <dbReference type="Proteomes" id="UP001162480"/>
    </source>
</evidence>
<evidence type="ECO:0000313" key="1">
    <source>
        <dbReference type="EMBL" id="CAI9720931.1"/>
    </source>
</evidence>